<dbReference type="InterPro" id="IPR024991">
    <property type="entry name" value="RING-H2_APC11"/>
</dbReference>
<dbReference type="GO" id="GO:0008270">
    <property type="term" value="F:zinc ion binding"/>
    <property type="evidence" value="ECO:0007669"/>
    <property type="project" value="UniProtKB-KW"/>
</dbReference>
<evidence type="ECO:0000256" key="6">
    <source>
        <dbReference type="ARBA" id="ARBA00022786"/>
    </source>
</evidence>
<dbReference type="SUPFAM" id="SSF57850">
    <property type="entry name" value="RING/U-box"/>
    <property type="match status" value="1"/>
</dbReference>
<evidence type="ECO:0000256" key="2">
    <source>
        <dbReference type="ARBA" id="ARBA00022618"/>
    </source>
</evidence>
<dbReference type="InterPro" id="IPR051031">
    <property type="entry name" value="RING-box_E3_Ubiquitin_Ligase"/>
</dbReference>
<dbReference type="EMBL" id="CAJZBQ010000029">
    <property type="protein sequence ID" value="CAG9321828.1"/>
    <property type="molecule type" value="Genomic_DNA"/>
</dbReference>
<evidence type="ECO:0000256" key="5">
    <source>
        <dbReference type="ARBA" id="ARBA00022776"/>
    </source>
</evidence>
<dbReference type="GO" id="GO:0051301">
    <property type="term" value="P:cell division"/>
    <property type="evidence" value="ECO:0007669"/>
    <property type="project" value="UniProtKB-KW"/>
</dbReference>
<evidence type="ECO:0000256" key="9">
    <source>
        <dbReference type="PROSITE-ProRule" id="PRU00175"/>
    </source>
</evidence>
<dbReference type="Gene3D" id="3.30.40.10">
    <property type="entry name" value="Zinc/RING finger domain, C3HC4 (zinc finger)"/>
    <property type="match status" value="1"/>
</dbReference>
<keyword evidence="4 9" id="KW-0863">Zinc-finger</keyword>
<keyword evidence="6" id="KW-0833">Ubl conjugation pathway</keyword>
<evidence type="ECO:0000313" key="12">
    <source>
        <dbReference type="Proteomes" id="UP001162131"/>
    </source>
</evidence>
<evidence type="ECO:0000256" key="3">
    <source>
        <dbReference type="ARBA" id="ARBA00022723"/>
    </source>
</evidence>
<dbReference type="Pfam" id="PF12861">
    <property type="entry name" value="zf-ANAPC11"/>
    <property type="match status" value="1"/>
</dbReference>
<dbReference type="PANTHER" id="PTHR11210">
    <property type="entry name" value="RING BOX"/>
    <property type="match status" value="1"/>
</dbReference>
<dbReference type="GO" id="GO:0005680">
    <property type="term" value="C:anaphase-promoting complex"/>
    <property type="evidence" value="ECO:0007669"/>
    <property type="project" value="InterPro"/>
</dbReference>
<gene>
    <name evidence="11" type="ORF">BSTOLATCC_MIC29735</name>
</gene>
<proteinExistence type="predicted"/>
<keyword evidence="3" id="KW-0479">Metal-binding</keyword>
<feature type="domain" description="RING-type" evidence="10">
    <location>
        <begin position="34"/>
        <end position="75"/>
    </location>
</feature>
<organism evidence="11 12">
    <name type="scientific">Blepharisma stoltei</name>
    <dbReference type="NCBI Taxonomy" id="1481888"/>
    <lineage>
        <taxon>Eukaryota</taxon>
        <taxon>Sar</taxon>
        <taxon>Alveolata</taxon>
        <taxon>Ciliophora</taxon>
        <taxon>Postciliodesmatophora</taxon>
        <taxon>Heterotrichea</taxon>
        <taxon>Heterotrichida</taxon>
        <taxon>Blepharismidae</taxon>
        <taxon>Blepharisma</taxon>
    </lineage>
</organism>
<dbReference type="GO" id="GO:0031145">
    <property type="term" value="P:anaphase-promoting complex-dependent catabolic process"/>
    <property type="evidence" value="ECO:0007669"/>
    <property type="project" value="InterPro"/>
</dbReference>
<dbReference type="InterPro" id="IPR001841">
    <property type="entry name" value="Znf_RING"/>
</dbReference>
<evidence type="ECO:0000259" key="10">
    <source>
        <dbReference type="PROSITE" id="PS50089"/>
    </source>
</evidence>
<evidence type="ECO:0000256" key="1">
    <source>
        <dbReference type="ARBA" id="ARBA00013928"/>
    </source>
</evidence>
<evidence type="ECO:0000256" key="4">
    <source>
        <dbReference type="ARBA" id="ARBA00022771"/>
    </source>
</evidence>
<keyword evidence="5" id="KW-0498">Mitosis</keyword>
<keyword evidence="12" id="KW-1185">Reference proteome</keyword>
<evidence type="ECO:0000256" key="8">
    <source>
        <dbReference type="ARBA" id="ARBA00023306"/>
    </source>
</evidence>
<dbReference type="GO" id="GO:0061630">
    <property type="term" value="F:ubiquitin protein ligase activity"/>
    <property type="evidence" value="ECO:0007669"/>
    <property type="project" value="InterPro"/>
</dbReference>
<evidence type="ECO:0000256" key="7">
    <source>
        <dbReference type="ARBA" id="ARBA00022833"/>
    </source>
</evidence>
<reference evidence="11" key="1">
    <citation type="submission" date="2021-09" db="EMBL/GenBank/DDBJ databases">
        <authorList>
            <consortium name="AG Swart"/>
            <person name="Singh M."/>
            <person name="Singh A."/>
            <person name="Seah K."/>
            <person name="Emmerich C."/>
        </authorList>
    </citation>
    <scope>NUCLEOTIDE SEQUENCE</scope>
    <source>
        <strain evidence="11">ATCC30299</strain>
    </source>
</reference>
<accession>A0AAU9JE43</accession>
<evidence type="ECO:0000313" key="11">
    <source>
        <dbReference type="EMBL" id="CAG9321828.1"/>
    </source>
</evidence>
<name>A0AAU9JE43_9CILI</name>
<dbReference type="InterPro" id="IPR013083">
    <property type="entry name" value="Znf_RING/FYVE/PHD"/>
</dbReference>
<keyword evidence="7" id="KW-0862">Zinc</keyword>
<protein>
    <recommendedName>
        <fullName evidence="1">Anaphase-promoting complex subunit 11</fullName>
    </recommendedName>
</protein>
<keyword evidence="8" id="KW-0131">Cell cycle</keyword>
<dbReference type="PROSITE" id="PS50089">
    <property type="entry name" value="ZF_RING_2"/>
    <property type="match status" value="1"/>
</dbReference>
<dbReference type="Proteomes" id="UP001162131">
    <property type="component" value="Unassembled WGS sequence"/>
</dbReference>
<keyword evidence="2" id="KW-0132">Cell division</keyword>
<dbReference type="AlphaFoldDB" id="A0AAU9JE43"/>
<dbReference type="GO" id="GO:0097602">
    <property type="term" value="F:cullin family protein binding"/>
    <property type="evidence" value="ECO:0007669"/>
    <property type="project" value="InterPro"/>
</dbReference>
<sequence length="94" mass="10726">MKVKIEKWLGVARWAWDVPDPQCVICLLPFESPCPTCKNPGDDCAPIESECSHHFHLHCISHWTSEGNEKCPCCRAVFRIKVISSEQQFRSARA</sequence>
<comment type="caution">
    <text evidence="11">The sequence shown here is derived from an EMBL/GenBank/DDBJ whole genome shotgun (WGS) entry which is preliminary data.</text>
</comment>